<accession>A0A3A1PY38</accession>
<dbReference type="OrthoDB" id="368476at2"/>
<dbReference type="PANTHER" id="PTHR35936:SF17">
    <property type="entry name" value="ARGININE-BINDING EXTRACELLULAR PROTEIN ARTP"/>
    <property type="match status" value="1"/>
</dbReference>
<organism evidence="6 8">
    <name type="scientific">Vibrio harveyi</name>
    <name type="common">Beneckea harveyi</name>
    <dbReference type="NCBI Taxonomy" id="669"/>
    <lineage>
        <taxon>Bacteria</taxon>
        <taxon>Pseudomonadati</taxon>
        <taxon>Pseudomonadota</taxon>
        <taxon>Gammaproteobacteria</taxon>
        <taxon>Vibrionales</taxon>
        <taxon>Vibrionaceae</taxon>
        <taxon>Vibrio</taxon>
    </lineage>
</organism>
<dbReference type="CDD" id="cd01009">
    <property type="entry name" value="PBP2_YfhD_N"/>
    <property type="match status" value="1"/>
</dbReference>
<dbReference type="EMBL" id="CP014039">
    <property type="protein sequence ID" value="AMG00268.2"/>
    <property type="molecule type" value="Genomic_DNA"/>
</dbReference>
<dbReference type="SMART" id="SM00062">
    <property type="entry name" value="PBPb"/>
    <property type="match status" value="1"/>
</dbReference>
<proteinExistence type="inferred from homology"/>
<feature type="domain" description="Solute-binding protein family 3/N-terminal" evidence="4">
    <location>
        <begin position="49"/>
        <end position="305"/>
    </location>
</feature>
<protein>
    <submittedName>
        <fullName evidence="6">ABC transporter substrate-binding protein</fullName>
    </submittedName>
</protein>
<feature type="signal peptide" evidence="3">
    <location>
        <begin position="1"/>
        <end position="38"/>
    </location>
</feature>
<evidence type="ECO:0000256" key="3">
    <source>
        <dbReference type="SAM" id="SignalP"/>
    </source>
</evidence>
<gene>
    <name evidence="5" type="ORF">AL538_21490</name>
    <name evidence="6" type="ORF">DS957_013770</name>
</gene>
<reference evidence="5" key="2">
    <citation type="submission" date="2018-01" db="EMBL/GenBank/DDBJ databases">
        <title>FDA dAtabase for Regulatory Grade micrObial Sequences (FDA-ARGOS): Supporting development and validation of Infectious Disease Dx tests.</title>
        <authorList>
            <person name="Hoffmann M."/>
            <person name="Allard M."/>
            <person name="Evans P."/>
            <person name="Brown E."/>
            <person name="Tallon L."/>
            <person name="Sadzewicz L."/>
            <person name="Sengamalay N."/>
            <person name="Ott S."/>
            <person name="Godinez A."/>
            <person name="Nagaraj S."/>
            <person name="Vyas G."/>
            <person name="Aluvathingal J."/>
            <person name="Nadendla S."/>
            <person name="Geyer C."/>
            <person name="Sichtig H."/>
        </authorList>
    </citation>
    <scope>NUCLEOTIDE SEQUENCE</scope>
    <source>
        <strain evidence="5">FDAARGOS_107</strain>
    </source>
</reference>
<dbReference type="SUPFAM" id="SSF53850">
    <property type="entry name" value="Periplasmic binding protein-like II"/>
    <property type="match status" value="1"/>
</dbReference>
<comment type="similarity">
    <text evidence="1">Belongs to the bacterial solute-binding protein 3 family.</text>
</comment>
<evidence type="ECO:0000313" key="8">
    <source>
        <dbReference type="Proteomes" id="UP000253437"/>
    </source>
</evidence>
<dbReference type="PANTHER" id="PTHR35936">
    <property type="entry name" value="MEMBRANE-BOUND LYTIC MUREIN TRANSGLYCOSYLASE F"/>
    <property type="match status" value="1"/>
</dbReference>
<dbReference type="Proteomes" id="UP000067422">
    <property type="component" value="Chromosome 2"/>
</dbReference>
<evidence type="ECO:0000313" key="7">
    <source>
        <dbReference type="Proteomes" id="UP000067422"/>
    </source>
</evidence>
<reference evidence="6 8" key="3">
    <citation type="submission" date="2018-08" db="EMBL/GenBank/DDBJ databases">
        <title>Vibrio harveyi strains pathogenic to white snook Centropomus viridis Lockington (1877) and potential probiotic bacteria.</title>
        <authorList>
            <person name="Soto-Rodriguez S."/>
            <person name="Gomez-Gil B."/>
            <person name="Lozano-Olvera R."/>
        </authorList>
    </citation>
    <scope>NUCLEOTIDE SEQUENCE [LARGE SCALE GENOMIC DNA]</scope>
    <source>
        <strain evidence="6 8">CAIM 1508</strain>
    </source>
</reference>
<dbReference type="EMBL" id="QOUW02000047">
    <property type="protein sequence ID" value="RIW11942.1"/>
    <property type="molecule type" value="Genomic_DNA"/>
</dbReference>
<evidence type="ECO:0000256" key="2">
    <source>
        <dbReference type="ARBA" id="ARBA00022729"/>
    </source>
</evidence>
<evidence type="ECO:0000313" key="6">
    <source>
        <dbReference type="EMBL" id="RIW11942.1"/>
    </source>
</evidence>
<dbReference type="InterPro" id="IPR001638">
    <property type="entry name" value="Solute-binding_3/MltF_N"/>
</dbReference>
<evidence type="ECO:0000259" key="4">
    <source>
        <dbReference type="SMART" id="SM00062"/>
    </source>
</evidence>
<dbReference type="Pfam" id="PF00497">
    <property type="entry name" value="SBP_bac_3"/>
    <property type="match status" value="2"/>
</dbReference>
<evidence type="ECO:0000256" key="1">
    <source>
        <dbReference type="ARBA" id="ARBA00010333"/>
    </source>
</evidence>
<dbReference type="AlphaFoldDB" id="A0A3A1PY38"/>
<dbReference type="Gene3D" id="3.40.190.10">
    <property type="entry name" value="Periplasmic binding protein-like II"/>
    <property type="match status" value="2"/>
</dbReference>
<sequence>MGALLKRGIFTMSVKLIKRTMTAMAVGMTSLLSASVFAGDLQDIKDSGVLRHIGVPYANFVSYIDQGEVQTLTGLDVDIIKGFAQSLGVRYEYVPAQWNNVVGKLTGQQVEYKDAQLQVGKTMPIEGDLIANGVTILDWRTHVVDFSDDYFPSAVWLVARTDSTLTPIKPTGSIENDISMVKSLIKGREVLAMEHSCLDPNLYNLYDTGAKVILPDGQRRLNEMVPAIMKNDAESTLLDVADTLIALEKWPGEIKVIGPVSENQKMAVAFRKDSPELKAAFNQYLKSIKKDGTYQKLVEKYYPSIYYFYNDYFLEDSKNDI</sequence>
<name>A0A3A1PY38_VIBHA</name>
<keyword evidence="2 3" id="KW-0732">Signal</keyword>
<reference evidence="7" key="1">
    <citation type="submission" date="2015-12" db="EMBL/GenBank/DDBJ databases">
        <title>FDA dAtabase for Regulatory Grade micrObial Sequences (FDA-ARGOS): Supporting development and validation of Infectious Disease Dx tests.</title>
        <authorList>
            <person name="Hoffmann M."/>
            <person name="Allard M."/>
            <person name="Evans P."/>
            <person name="Brown E."/>
            <person name="Tallon L.J."/>
            <person name="Sadzewicz L."/>
            <person name="Sengamalay N."/>
            <person name="Ott S."/>
            <person name="Godinez A."/>
            <person name="Nagaraj S."/>
            <person name="Vyas G."/>
            <person name="Aluvathingal J."/>
            <person name="Nadendla S."/>
            <person name="Geyer C."/>
            <person name="Sichtig H."/>
        </authorList>
    </citation>
    <scope>NUCLEOTIDE SEQUENCE [LARGE SCALE GENOMIC DNA]</scope>
    <source>
        <strain evidence="7">ATCC 43516</strain>
    </source>
</reference>
<evidence type="ECO:0000313" key="5">
    <source>
        <dbReference type="EMBL" id="AMG00268.2"/>
    </source>
</evidence>
<dbReference type="Proteomes" id="UP000253437">
    <property type="component" value="Unassembled WGS sequence"/>
</dbReference>
<feature type="chain" id="PRO_5044588048" evidence="3">
    <location>
        <begin position="39"/>
        <end position="321"/>
    </location>
</feature>
<keyword evidence="7" id="KW-1185">Reference proteome</keyword>